<dbReference type="RefSeq" id="WP_064024693.1">
    <property type="nucleotide sequence ID" value="NZ_LUUK01000026.1"/>
</dbReference>
<accession>A0A177PAW0</accession>
<gene>
    <name evidence="1" type="ORF">A1355_18705</name>
</gene>
<dbReference type="NCBIfam" id="TIGR02450">
    <property type="entry name" value="TIGR02450 family Trp-rich protein"/>
    <property type="match status" value="1"/>
</dbReference>
<evidence type="ECO:0000313" key="2">
    <source>
        <dbReference type="Proteomes" id="UP000077628"/>
    </source>
</evidence>
<dbReference type="AlphaFoldDB" id="A0A177PAW0"/>
<comment type="caution">
    <text evidence="1">The sequence shown here is derived from an EMBL/GenBank/DDBJ whole genome shotgun (WGS) entry which is preliminary data.</text>
</comment>
<keyword evidence="2" id="KW-1185">Reference proteome</keyword>
<proteinExistence type="predicted"/>
<dbReference type="InterPro" id="IPR012663">
    <property type="entry name" value="CHP02450_Tryp"/>
</dbReference>
<dbReference type="STRING" id="702114.A1355_18705"/>
<sequence>MTASKPPRLNPRKLLLSKWTAVAPRRKEKHFIVSEVLWPDDPAAPLELIELEAVHSRRRQRLPWRALLDTDTWRQGWH</sequence>
<dbReference type="EMBL" id="LUUK01000026">
    <property type="protein sequence ID" value="OAI26603.1"/>
    <property type="molecule type" value="Genomic_DNA"/>
</dbReference>
<evidence type="ECO:0000313" key="1">
    <source>
        <dbReference type="EMBL" id="OAI26603.1"/>
    </source>
</evidence>
<protein>
    <recommendedName>
        <fullName evidence="3">TIGR02450 family Trp-rich protein</fullName>
    </recommendedName>
</protein>
<organism evidence="1 2">
    <name type="scientific">Methylomonas koyamae</name>
    <dbReference type="NCBI Taxonomy" id="702114"/>
    <lineage>
        <taxon>Bacteria</taxon>
        <taxon>Pseudomonadati</taxon>
        <taxon>Pseudomonadota</taxon>
        <taxon>Gammaproteobacteria</taxon>
        <taxon>Methylococcales</taxon>
        <taxon>Methylococcaceae</taxon>
        <taxon>Methylomonas</taxon>
    </lineage>
</organism>
<reference evidence="2" key="1">
    <citation type="submission" date="2016-03" db="EMBL/GenBank/DDBJ databases">
        <authorList>
            <person name="Heylen K."/>
            <person name="De Vos P."/>
            <person name="Vekeman B."/>
        </authorList>
    </citation>
    <scope>NUCLEOTIDE SEQUENCE [LARGE SCALE GENOMIC DNA]</scope>
    <source>
        <strain evidence="2">R-45383</strain>
    </source>
</reference>
<dbReference type="OrthoDB" id="5592973at2"/>
<dbReference type="Pfam" id="PF09493">
    <property type="entry name" value="DUF2389"/>
    <property type="match status" value="1"/>
</dbReference>
<evidence type="ECO:0008006" key="3">
    <source>
        <dbReference type="Google" id="ProtNLM"/>
    </source>
</evidence>
<dbReference type="Proteomes" id="UP000077628">
    <property type="component" value="Unassembled WGS sequence"/>
</dbReference>
<name>A0A177PAW0_9GAMM</name>